<organism evidence="1 2">
    <name type="scientific">Aromia moschata</name>
    <dbReference type="NCBI Taxonomy" id="1265417"/>
    <lineage>
        <taxon>Eukaryota</taxon>
        <taxon>Metazoa</taxon>
        <taxon>Ecdysozoa</taxon>
        <taxon>Arthropoda</taxon>
        <taxon>Hexapoda</taxon>
        <taxon>Insecta</taxon>
        <taxon>Pterygota</taxon>
        <taxon>Neoptera</taxon>
        <taxon>Endopterygota</taxon>
        <taxon>Coleoptera</taxon>
        <taxon>Polyphaga</taxon>
        <taxon>Cucujiformia</taxon>
        <taxon>Chrysomeloidea</taxon>
        <taxon>Cerambycidae</taxon>
        <taxon>Cerambycinae</taxon>
        <taxon>Callichromatini</taxon>
        <taxon>Aromia</taxon>
    </lineage>
</organism>
<dbReference type="PANTHER" id="PTHR45749">
    <property type="match status" value="1"/>
</dbReference>
<protein>
    <submittedName>
        <fullName evidence="1">Uncharacterized protein</fullName>
    </submittedName>
</protein>
<dbReference type="PANTHER" id="PTHR45749:SF23">
    <property type="entry name" value="ZINC FINGER MYM-TYPE PROTEIN 1-LIKE"/>
    <property type="match status" value="1"/>
</dbReference>
<dbReference type="InterPro" id="IPR012337">
    <property type="entry name" value="RNaseH-like_sf"/>
</dbReference>
<evidence type="ECO:0000313" key="2">
    <source>
        <dbReference type="Proteomes" id="UP001162162"/>
    </source>
</evidence>
<comment type="caution">
    <text evidence="1">The sequence shown here is derived from an EMBL/GenBank/DDBJ whole genome shotgun (WGS) entry which is preliminary data.</text>
</comment>
<reference evidence="1" key="1">
    <citation type="journal article" date="2023" name="Insect Mol. Biol.">
        <title>Genome sequencing provides insights into the evolution of gene families encoding plant cell wall-degrading enzymes in longhorned beetles.</title>
        <authorList>
            <person name="Shin N.R."/>
            <person name="Okamura Y."/>
            <person name="Kirsch R."/>
            <person name="Pauchet Y."/>
        </authorList>
    </citation>
    <scope>NUCLEOTIDE SEQUENCE</scope>
    <source>
        <strain evidence="1">AMC_N1</strain>
    </source>
</reference>
<keyword evidence="2" id="KW-1185">Reference proteome</keyword>
<dbReference type="EMBL" id="JAPWTK010000579">
    <property type="protein sequence ID" value="KAJ8938189.1"/>
    <property type="molecule type" value="Genomic_DNA"/>
</dbReference>
<dbReference type="AlphaFoldDB" id="A0AAV8XGU8"/>
<accession>A0AAV8XGU8</accession>
<proteinExistence type="predicted"/>
<dbReference type="SUPFAM" id="SSF53098">
    <property type="entry name" value="Ribonuclease H-like"/>
    <property type="match status" value="1"/>
</dbReference>
<evidence type="ECO:0000313" key="1">
    <source>
        <dbReference type="EMBL" id="KAJ8938189.1"/>
    </source>
</evidence>
<gene>
    <name evidence="1" type="ORF">NQ318_019530</name>
</gene>
<name>A0AAV8XGU8_9CUCU</name>
<dbReference type="Proteomes" id="UP001162162">
    <property type="component" value="Unassembled WGS sequence"/>
</dbReference>
<sequence length="288" mass="33609">MVYELKRETNRTAQSQNGRKIKLVNNQEIDILPLRVITTVQKENTHEKDVGHTTKPCDRCQLPQAGFEPDRIIALGKFKDYISIIYVRDNGEIVERFLEFLPNIDHKAKDFENDLLKSLENYGLDIMNCRGQSYDNASNMSDYVPCAAHSLNLVGSCAVESVTEAVDLFSTLQELYNFFTISTYRWEILVQRTNLRVKSLSQTRWSARVDACYALEKEWSAIIDALEFIAKSRDEKPTTRSEVMRLQRKLQHLETIVLMLLLRSFKHLKLMYHPLCRSIVLWLYFFKT</sequence>